<dbReference type="Pfam" id="PF06271">
    <property type="entry name" value="RDD"/>
    <property type="match status" value="1"/>
</dbReference>
<feature type="transmembrane region" description="Helical" evidence="5">
    <location>
        <begin position="68"/>
        <end position="88"/>
    </location>
</feature>
<comment type="caution">
    <text evidence="7">The sequence shown here is derived from an EMBL/GenBank/DDBJ whole genome shotgun (WGS) entry which is preliminary data.</text>
</comment>
<keyword evidence="8" id="KW-1185">Reference proteome</keyword>
<keyword evidence="4 5" id="KW-0472">Membrane</keyword>
<dbReference type="AlphaFoldDB" id="A0A9W6N9D3"/>
<evidence type="ECO:0000256" key="4">
    <source>
        <dbReference type="ARBA" id="ARBA00023136"/>
    </source>
</evidence>
<feature type="transmembrane region" description="Helical" evidence="5">
    <location>
        <begin position="35"/>
        <end position="62"/>
    </location>
</feature>
<dbReference type="EMBL" id="BSFM01000003">
    <property type="protein sequence ID" value="GLK82450.1"/>
    <property type="molecule type" value="Genomic_DNA"/>
</dbReference>
<organism evidence="7 8">
    <name type="scientific">Ancylobacter defluvii</name>
    <dbReference type="NCBI Taxonomy" id="1282440"/>
    <lineage>
        <taxon>Bacteria</taxon>
        <taxon>Pseudomonadati</taxon>
        <taxon>Pseudomonadota</taxon>
        <taxon>Alphaproteobacteria</taxon>
        <taxon>Hyphomicrobiales</taxon>
        <taxon>Xanthobacteraceae</taxon>
        <taxon>Ancylobacter</taxon>
    </lineage>
</organism>
<keyword evidence="2 5" id="KW-0812">Transmembrane</keyword>
<feature type="domain" description="RDD" evidence="6">
    <location>
        <begin position="30"/>
        <end position="156"/>
    </location>
</feature>
<gene>
    <name evidence="7" type="ORF">GCM10017653_05190</name>
</gene>
<evidence type="ECO:0000256" key="5">
    <source>
        <dbReference type="SAM" id="Phobius"/>
    </source>
</evidence>
<sequence>MSDPFAFGGSAEAKPYAYDPVTEPEYFRGVLWRRFIAFLIDALIICVPIGVAAVVIFVSGFVTFGLGWLLFGLLSPAFVIWALVYSGLTLGGRESATIGMRVMEIEMRLWYGAPMYTLLAVLSVVLFWVSLSVLTPLVVIVGLFNNRKRLLHDLLLGTVVTNSEARAAALRRR</sequence>
<dbReference type="InterPro" id="IPR010432">
    <property type="entry name" value="RDD"/>
</dbReference>
<evidence type="ECO:0000259" key="6">
    <source>
        <dbReference type="Pfam" id="PF06271"/>
    </source>
</evidence>
<accession>A0A9W6N9D3</accession>
<reference evidence="7" key="1">
    <citation type="journal article" date="2014" name="Int. J. Syst. Evol. Microbiol.">
        <title>Complete genome sequence of Corynebacterium casei LMG S-19264T (=DSM 44701T), isolated from a smear-ripened cheese.</title>
        <authorList>
            <consortium name="US DOE Joint Genome Institute (JGI-PGF)"/>
            <person name="Walter F."/>
            <person name="Albersmeier A."/>
            <person name="Kalinowski J."/>
            <person name="Ruckert C."/>
        </authorList>
    </citation>
    <scope>NUCLEOTIDE SEQUENCE</scope>
    <source>
        <strain evidence="7">VKM B-2789</strain>
    </source>
</reference>
<dbReference type="RefSeq" id="WP_213363098.1">
    <property type="nucleotide sequence ID" value="NZ_BSFM01000003.1"/>
</dbReference>
<evidence type="ECO:0000313" key="8">
    <source>
        <dbReference type="Proteomes" id="UP001143330"/>
    </source>
</evidence>
<protein>
    <submittedName>
        <fullName evidence="7">RDD family protein</fullName>
    </submittedName>
</protein>
<comment type="subcellular location">
    <subcellularLocation>
        <location evidence="1">Membrane</location>
        <topology evidence="1">Multi-pass membrane protein</topology>
    </subcellularLocation>
</comment>
<proteinExistence type="predicted"/>
<evidence type="ECO:0000256" key="2">
    <source>
        <dbReference type="ARBA" id="ARBA00022692"/>
    </source>
</evidence>
<evidence type="ECO:0000313" key="7">
    <source>
        <dbReference type="EMBL" id="GLK82450.1"/>
    </source>
</evidence>
<evidence type="ECO:0000256" key="3">
    <source>
        <dbReference type="ARBA" id="ARBA00022989"/>
    </source>
</evidence>
<dbReference type="Proteomes" id="UP001143330">
    <property type="component" value="Unassembled WGS sequence"/>
</dbReference>
<keyword evidence="3 5" id="KW-1133">Transmembrane helix</keyword>
<reference evidence="7" key="2">
    <citation type="submission" date="2023-01" db="EMBL/GenBank/DDBJ databases">
        <authorList>
            <person name="Sun Q."/>
            <person name="Evtushenko L."/>
        </authorList>
    </citation>
    <scope>NUCLEOTIDE SEQUENCE</scope>
    <source>
        <strain evidence="7">VKM B-2789</strain>
    </source>
</reference>
<dbReference type="GO" id="GO:0016020">
    <property type="term" value="C:membrane"/>
    <property type="evidence" value="ECO:0007669"/>
    <property type="project" value="UniProtKB-SubCell"/>
</dbReference>
<evidence type="ECO:0000256" key="1">
    <source>
        <dbReference type="ARBA" id="ARBA00004141"/>
    </source>
</evidence>
<name>A0A9W6N9D3_9HYPH</name>